<evidence type="ECO:0000259" key="6">
    <source>
        <dbReference type="PROSITE" id="PS50262"/>
    </source>
</evidence>
<dbReference type="GO" id="GO:0005886">
    <property type="term" value="C:plasma membrane"/>
    <property type="evidence" value="ECO:0007669"/>
    <property type="project" value="TreeGrafter"/>
</dbReference>
<evidence type="ECO:0000256" key="4">
    <source>
        <dbReference type="ARBA" id="ARBA00023136"/>
    </source>
</evidence>
<name>A0A9J2PST6_ASCLU</name>
<feature type="transmembrane region" description="Helical" evidence="5">
    <location>
        <begin position="109"/>
        <end position="137"/>
    </location>
</feature>
<dbReference type="AlphaFoldDB" id="A0A9J2PST6"/>
<evidence type="ECO:0000256" key="2">
    <source>
        <dbReference type="ARBA" id="ARBA00022692"/>
    </source>
</evidence>
<sequence>MMSMCDDDAYLFDIDNTTQLFLYRLHLFSSVYTIFHRYFCALICFCGVTVNLVHIAVLTRKQMRCFAVNSILSVMAICDVIIMSFYFVYIIRFRVIENEDDTLGYTYGWLVFLLIHVVLSIALHTIGLYLSVFMAYVRWVALDRLDSKWIRTRPVGRIFFAIAITIFALSIPTLLVHEIVPFKHFTTVNENYTINLIDNITYYTVGLIPQATDNSCRLFKANLWLTGIFFKVIPCVLLFWFTVALMRKLNETSRKRIFLLGEKKKKMAMDKTTLMLIIMLFVFLCTELPQGALAILNAMYTSDIHAYIYMNLGELLDLLSLINCNVGYTVQLVIAHQEQKGEKLLSGDI</sequence>
<dbReference type="CDD" id="cd14978">
    <property type="entry name" value="7tmA_FMRFamide_R-like"/>
    <property type="match status" value="1"/>
</dbReference>
<feature type="transmembrane region" description="Helical" evidence="5">
    <location>
        <begin position="66"/>
        <end position="89"/>
    </location>
</feature>
<reference evidence="8" key="1">
    <citation type="submission" date="2023-03" db="UniProtKB">
        <authorList>
            <consortium name="WormBaseParasite"/>
        </authorList>
    </citation>
    <scope>IDENTIFICATION</scope>
</reference>
<dbReference type="InterPro" id="IPR017452">
    <property type="entry name" value="GPCR_Rhodpsn_7TM"/>
</dbReference>
<dbReference type="InterPro" id="IPR053219">
    <property type="entry name" value="GPCR_Dmsr-1"/>
</dbReference>
<feature type="domain" description="G-protein coupled receptors family 1 profile" evidence="6">
    <location>
        <begin position="50"/>
        <end position="331"/>
    </location>
</feature>
<accession>A0A9J2PST6</accession>
<dbReference type="WBParaSite" id="ALUE_0001259101-mRNA-1">
    <property type="protein sequence ID" value="ALUE_0001259101-mRNA-1"/>
    <property type="gene ID" value="ALUE_0001259101"/>
</dbReference>
<dbReference type="PANTHER" id="PTHR46273">
    <property type="entry name" value="MYOSUPPRESSIN RECEPTOR 1, ISOFORM B-RELATED"/>
    <property type="match status" value="1"/>
</dbReference>
<feature type="transmembrane region" description="Helical" evidence="5">
    <location>
        <begin position="158"/>
        <end position="176"/>
    </location>
</feature>
<dbReference type="Pfam" id="PF10324">
    <property type="entry name" value="7TM_GPCR_Srw"/>
    <property type="match status" value="1"/>
</dbReference>
<feature type="transmembrane region" description="Helical" evidence="5">
    <location>
        <begin position="273"/>
        <end position="295"/>
    </location>
</feature>
<evidence type="ECO:0000256" key="3">
    <source>
        <dbReference type="ARBA" id="ARBA00022989"/>
    </source>
</evidence>
<feature type="transmembrane region" description="Helical" evidence="5">
    <location>
        <begin position="223"/>
        <end position="246"/>
    </location>
</feature>
<evidence type="ECO:0000313" key="8">
    <source>
        <dbReference type="WBParaSite" id="ALUE_0001259101-mRNA-1"/>
    </source>
</evidence>
<keyword evidence="3 5" id="KW-1133">Transmembrane helix</keyword>
<dbReference type="InterPro" id="IPR019427">
    <property type="entry name" value="7TM_GPCR_serpentine_rcpt_Srw"/>
</dbReference>
<comment type="subcellular location">
    <subcellularLocation>
        <location evidence="1">Membrane</location>
    </subcellularLocation>
</comment>
<dbReference type="SUPFAM" id="SSF81321">
    <property type="entry name" value="Family A G protein-coupled receptor-like"/>
    <property type="match status" value="1"/>
</dbReference>
<proteinExistence type="predicted"/>
<dbReference type="GO" id="GO:0008528">
    <property type="term" value="F:G protein-coupled peptide receptor activity"/>
    <property type="evidence" value="ECO:0007669"/>
    <property type="project" value="InterPro"/>
</dbReference>
<feature type="transmembrane region" description="Helical" evidence="5">
    <location>
        <begin position="35"/>
        <end position="59"/>
    </location>
</feature>
<dbReference type="Gene3D" id="1.20.1070.10">
    <property type="entry name" value="Rhodopsin 7-helix transmembrane proteins"/>
    <property type="match status" value="1"/>
</dbReference>
<keyword evidence="7" id="KW-1185">Reference proteome</keyword>
<evidence type="ECO:0000313" key="7">
    <source>
        <dbReference type="Proteomes" id="UP000036681"/>
    </source>
</evidence>
<keyword evidence="2 5" id="KW-0812">Transmembrane</keyword>
<protein>
    <submittedName>
        <fullName evidence="8">G-protein coupled receptors family 1 profile domain-containing protein</fullName>
    </submittedName>
</protein>
<dbReference type="Proteomes" id="UP000036681">
    <property type="component" value="Unplaced"/>
</dbReference>
<dbReference type="PROSITE" id="PS50262">
    <property type="entry name" value="G_PROTEIN_RECEP_F1_2"/>
    <property type="match status" value="1"/>
</dbReference>
<evidence type="ECO:0000256" key="5">
    <source>
        <dbReference type="SAM" id="Phobius"/>
    </source>
</evidence>
<organism evidence="7 8">
    <name type="scientific">Ascaris lumbricoides</name>
    <name type="common">Giant roundworm</name>
    <dbReference type="NCBI Taxonomy" id="6252"/>
    <lineage>
        <taxon>Eukaryota</taxon>
        <taxon>Metazoa</taxon>
        <taxon>Ecdysozoa</taxon>
        <taxon>Nematoda</taxon>
        <taxon>Chromadorea</taxon>
        <taxon>Rhabditida</taxon>
        <taxon>Spirurina</taxon>
        <taxon>Ascaridomorpha</taxon>
        <taxon>Ascaridoidea</taxon>
        <taxon>Ascarididae</taxon>
        <taxon>Ascaris</taxon>
    </lineage>
</organism>
<dbReference type="PANTHER" id="PTHR46273:SF9">
    <property type="entry name" value="G-PROTEIN COUPLED RECEPTORS FAMILY 1 PROFILE DOMAIN-CONTAINING PROTEIN"/>
    <property type="match status" value="1"/>
</dbReference>
<evidence type="ECO:0000256" key="1">
    <source>
        <dbReference type="ARBA" id="ARBA00004370"/>
    </source>
</evidence>
<keyword evidence="4 5" id="KW-0472">Membrane</keyword>